<dbReference type="PANTHER" id="PTHR47893:SF1">
    <property type="entry name" value="REGULATORY PROTEIN PCHR"/>
    <property type="match status" value="1"/>
</dbReference>
<gene>
    <name evidence="5" type="ORF">BVG16_21510</name>
</gene>
<keyword evidence="2" id="KW-0238">DNA-binding</keyword>
<dbReference type="EMBL" id="MSZX01000009">
    <property type="protein sequence ID" value="OPA75185.1"/>
    <property type="molecule type" value="Genomic_DNA"/>
</dbReference>
<dbReference type="Proteomes" id="UP000190188">
    <property type="component" value="Unassembled WGS sequence"/>
</dbReference>
<dbReference type="OrthoDB" id="9782503at2"/>
<dbReference type="AlphaFoldDB" id="A0A1T2X5V1"/>
<dbReference type="InterPro" id="IPR018062">
    <property type="entry name" value="HTH_AraC-typ_CS"/>
</dbReference>
<dbReference type="InterPro" id="IPR020449">
    <property type="entry name" value="Tscrpt_reg_AraC-type_HTH"/>
</dbReference>
<keyword evidence="3" id="KW-0804">Transcription</keyword>
<dbReference type="RefSeq" id="WP_078501258.1">
    <property type="nucleotide sequence ID" value="NZ_MSZX01000009.1"/>
</dbReference>
<dbReference type="PROSITE" id="PS01124">
    <property type="entry name" value="HTH_ARAC_FAMILY_2"/>
    <property type="match status" value="1"/>
</dbReference>
<dbReference type="PROSITE" id="PS00041">
    <property type="entry name" value="HTH_ARAC_FAMILY_1"/>
    <property type="match status" value="1"/>
</dbReference>
<sequence>MKLHILNADIHKYYDQFTTFIDGCMYPNDGEQNLTIPSHVGTGSMNRIRIRPGMEIVIADITFHEDMKLQIQEACPLFELSYCLHGEIYCEWNGKESHTEQLTGNVLFLENELVYEEKKAGLRNQLLEIRLSPEALLQYAGDIPEKQNMQKWLQRYKGKIDRYPDSPLIHKCVSEFMNCTYQGSMKRLYMESKAMEFIALFGEVEGLGPVGGKPFLSRDDMSKLNSVRELVMKRYEQPLSIRELSRRVGLNEFKLKKGFRELYGMTIFELVRQQRMEKARWYMEVERLNVGETAVSVGYSNISNFTTNFRKHYGCNPSEYVKRICQRDVISDEYQ</sequence>
<organism evidence="5 6">
    <name type="scientific">Paenibacillus selenitireducens</name>
    <dbReference type="NCBI Taxonomy" id="1324314"/>
    <lineage>
        <taxon>Bacteria</taxon>
        <taxon>Bacillati</taxon>
        <taxon>Bacillota</taxon>
        <taxon>Bacilli</taxon>
        <taxon>Bacillales</taxon>
        <taxon>Paenibacillaceae</taxon>
        <taxon>Paenibacillus</taxon>
    </lineage>
</organism>
<keyword evidence="6" id="KW-1185">Reference proteome</keyword>
<protein>
    <submittedName>
        <fullName evidence="5">AraC family transcriptional regulator</fullName>
    </submittedName>
</protein>
<dbReference type="GO" id="GO:0003700">
    <property type="term" value="F:DNA-binding transcription factor activity"/>
    <property type="evidence" value="ECO:0007669"/>
    <property type="project" value="InterPro"/>
</dbReference>
<evidence type="ECO:0000256" key="3">
    <source>
        <dbReference type="ARBA" id="ARBA00023163"/>
    </source>
</evidence>
<dbReference type="InterPro" id="IPR053142">
    <property type="entry name" value="PchR_regulatory_protein"/>
</dbReference>
<keyword evidence="1" id="KW-0805">Transcription regulation</keyword>
<proteinExistence type="predicted"/>
<reference evidence="5 6" key="1">
    <citation type="submission" date="2017-01" db="EMBL/GenBank/DDBJ databases">
        <title>Genome analysis of Paenibacillus selenitrireducens ES3-24.</title>
        <authorList>
            <person name="Xu D."/>
            <person name="Yao R."/>
            <person name="Zheng S."/>
        </authorList>
    </citation>
    <scope>NUCLEOTIDE SEQUENCE [LARGE SCALE GENOMIC DNA]</scope>
    <source>
        <strain evidence="5 6">ES3-24</strain>
    </source>
</reference>
<dbReference type="STRING" id="1324314.BVG16_21510"/>
<evidence type="ECO:0000259" key="4">
    <source>
        <dbReference type="PROSITE" id="PS01124"/>
    </source>
</evidence>
<evidence type="ECO:0000313" key="5">
    <source>
        <dbReference type="EMBL" id="OPA75185.1"/>
    </source>
</evidence>
<evidence type="ECO:0000313" key="6">
    <source>
        <dbReference type="Proteomes" id="UP000190188"/>
    </source>
</evidence>
<dbReference type="SUPFAM" id="SSF46689">
    <property type="entry name" value="Homeodomain-like"/>
    <property type="match status" value="2"/>
</dbReference>
<evidence type="ECO:0000256" key="2">
    <source>
        <dbReference type="ARBA" id="ARBA00023125"/>
    </source>
</evidence>
<evidence type="ECO:0000256" key="1">
    <source>
        <dbReference type="ARBA" id="ARBA00023015"/>
    </source>
</evidence>
<dbReference type="Gene3D" id="1.10.10.60">
    <property type="entry name" value="Homeodomain-like"/>
    <property type="match status" value="2"/>
</dbReference>
<dbReference type="GO" id="GO:0043565">
    <property type="term" value="F:sequence-specific DNA binding"/>
    <property type="evidence" value="ECO:0007669"/>
    <property type="project" value="InterPro"/>
</dbReference>
<dbReference type="Pfam" id="PF12833">
    <property type="entry name" value="HTH_18"/>
    <property type="match status" value="1"/>
</dbReference>
<dbReference type="SMART" id="SM00342">
    <property type="entry name" value="HTH_ARAC"/>
    <property type="match status" value="1"/>
</dbReference>
<dbReference type="InterPro" id="IPR018060">
    <property type="entry name" value="HTH_AraC"/>
</dbReference>
<dbReference type="InterPro" id="IPR009057">
    <property type="entry name" value="Homeodomain-like_sf"/>
</dbReference>
<dbReference type="PANTHER" id="PTHR47893">
    <property type="entry name" value="REGULATORY PROTEIN PCHR"/>
    <property type="match status" value="1"/>
</dbReference>
<name>A0A1T2X5V1_9BACL</name>
<dbReference type="PRINTS" id="PR00032">
    <property type="entry name" value="HTHARAC"/>
</dbReference>
<comment type="caution">
    <text evidence="5">The sequence shown here is derived from an EMBL/GenBank/DDBJ whole genome shotgun (WGS) entry which is preliminary data.</text>
</comment>
<accession>A0A1T2X5V1</accession>
<feature type="domain" description="HTH araC/xylS-type" evidence="4">
    <location>
        <begin position="225"/>
        <end position="323"/>
    </location>
</feature>